<evidence type="ECO:0000256" key="13">
    <source>
        <dbReference type="ARBA" id="ARBA00048453"/>
    </source>
</evidence>
<feature type="domain" description="Recombinase" evidence="19">
    <location>
        <begin position="169"/>
        <end position="302"/>
    </location>
</feature>
<dbReference type="GO" id="GO:0015074">
    <property type="term" value="P:DNA integration"/>
    <property type="evidence" value="ECO:0007669"/>
    <property type="project" value="UniProtKB-KW"/>
</dbReference>
<dbReference type="Pfam" id="PF00239">
    <property type="entry name" value="Resolvase"/>
    <property type="match status" value="1"/>
</dbReference>
<dbReference type="Proteomes" id="UP000078336">
    <property type="component" value="Unassembled WGS sequence"/>
</dbReference>
<dbReference type="SUPFAM" id="SSF53041">
    <property type="entry name" value="Resolvase-like"/>
    <property type="match status" value="1"/>
</dbReference>
<keyword evidence="9" id="KW-0808">Transferase</keyword>
<dbReference type="InterPro" id="IPR038109">
    <property type="entry name" value="DNA_bind_recomb_sf"/>
</dbReference>
<dbReference type="Pfam" id="PF00591">
    <property type="entry name" value="Glycos_transf_3"/>
    <property type="match status" value="1"/>
</dbReference>
<dbReference type="InterPro" id="IPR000312">
    <property type="entry name" value="Glycosyl_Trfase_fam3"/>
</dbReference>
<dbReference type="NCBIfam" id="TIGR02644">
    <property type="entry name" value="Y_phosphoryl"/>
    <property type="match status" value="1"/>
</dbReference>
<evidence type="ECO:0000256" key="6">
    <source>
        <dbReference type="ARBA" id="ARBA00011889"/>
    </source>
</evidence>
<dbReference type="InterPro" id="IPR000053">
    <property type="entry name" value="Thymidine/pyrmidine_PPase"/>
</dbReference>
<dbReference type="InterPro" id="IPR006118">
    <property type="entry name" value="Recombinase_CS"/>
</dbReference>
<dbReference type="SUPFAM" id="SSF54680">
    <property type="entry name" value="Pyrimidine nucleoside phosphorylase C-terminal domain"/>
    <property type="match status" value="1"/>
</dbReference>
<dbReference type="NCBIfam" id="NF004747">
    <property type="entry name" value="PRK06078.1"/>
    <property type="match status" value="1"/>
</dbReference>
<evidence type="ECO:0000256" key="5">
    <source>
        <dbReference type="ARBA" id="ARBA00011738"/>
    </source>
</evidence>
<dbReference type="PROSITE" id="PS51736">
    <property type="entry name" value="RECOMBINASES_3"/>
    <property type="match status" value="1"/>
</dbReference>
<dbReference type="GO" id="GO:0000150">
    <property type="term" value="F:DNA strand exchange activity"/>
    <property type="evidence" value="ECO:0007669"/>
    <property type="project" value="InterPro"/>
</dbReference>
<evidence type="ECO:0000313" key="20">
    <source>
        <dbReference type="EMBL" id="OAO78546.1"/>
    </source>
</evidence>
<evidence type="ECO:0000256" key="12">
    <source>
        <dbReference type="ARBA" id="ARBA00023172"/>
    </source>
</evidence>
<dbReference type="PROSITE" id="PS00397">
    <property type="entry name" value="RECOMBINASES_1"/>
    <property type="match status" value="1"/>
</dbReference>
<comment type="similarity">
    <text evidence="4">Belongs to the thymidine/pyrimidine-nucleoside phosphorylase family.</text>
</comment>
<dbReference type="PROSITE" id="PS51737">
    <property type="entry name" value="RECOMBINASE_DNA_BIND"/>
    <property type="match status" value="1"/>
</dbReference>
<evidence type="ECO:0000256" key="7">
    <source>
        <dbReference type="ARBA" id="ARBA00014680"/>
    </source>
</evidence>
<dbReference type="Gene3D" id="3.90.1170.30">
    <property type="entry name" value="Pyrimidine nucleoside phosphorylase-like, C-terminal domain"/>
    <property type="match status" value="1"/>
</dbReference>
<comment type="subunit">
    <text evidence="5">Homodimer.</text>
</comment>
<dbReference type="GO" id="GO:0005829">
    <property type="term" value="C:cytosol"/>
    <property type="evidence" value="ECO:0007669"/>
    <property type="project" value="TreeGrafter"/>
</dbReference>
<dbReference type="InterPro" id="IPR018090">
    <property type="entry name" value="Pyrmidine_PPas_bac/euk"/>
</dbReference>
<evidence type="ECO:0000256" key="3">
    <source>
        <dbReference type="ARBA" id="ARBA00003877"/>
    </source>
</evidence>
<evidence type="ECO:0000256" key="4">
    <source>
        <dbReference type="ARBA" id="ARBA00006915"/>
    </source>
</evidence>
<comment type="function">
    <text evidence="3">Catalyzes phosphorolysis of the pyrimidine nucleosides uridine, thymidine and 2'-deoxyuridine with the formation of the corresponding pyrimidine base and ribose-1-phosphate.</text>
</comment>
<sequence length="897" mass="100296">MSDKKQDIYAIYIRVSTERQAEHGDSIEMQEALGMQIIKENNGIHYRTYIEPAVSASKTELKNREVLMECLNDAKNGLFNKLIVYKRDRLARKLEDAMAIWDILKKANCELIFSATGEMQAMMNDPYGKMLEAIKASIAEIESATISVRVSDTLKNKAKKGEFTGGNLPYGYVLKDKKIVLVPEEAKIIKEIEDLYLAGYGLYSIAKWLNGEKVNNLGYRPEGRAHRRKQHKNSSEFWTKEVINTILFNPFYTGIIEYSTSGDRRFVDDDSLIIRAKGNHESCRTPKRHEQILREKRRRESEISEPRRYTTSFLLTGLLYCSECGNKFYGRNSTQNRKRYSYYVCGGKSGITHIGKEPCPSKQFKKELLEEFILQKIIEYISNVNLDSEIQKIQESLNESDQKLKTALEETNKKIERLNKDYAAIRRLLLDLDENDENYELLKESYQSDQAEILKKLNEAKKTKQELENQLNMQSDQENVIQTIIEEIRDFSKNIHYVPYHMKKVMIDKIIEKIEIDKNGDVKLYFSIPLSPNEEQKDMGGKISFISFGGVGDTTTLVLGPLVASVGVPVAKMSGRGLGHTGGTIDKLESVPGFHVEITNDEFIDLVNKNKIAVVGQSGNLTPADKKLYALRDVTATVNSIPLIASSIMSKKIAAGADAIVLDVKTGAGAFMKDLNDAKALAKAMVDIGNRVGRKTMAIISDMSQPLGYAIGNALEVKEAIDTLKGEGPEDLQELCLVLGSHMVYLAEKASSLEEARHMLEKAMKDGSALQTFKTFLAAQGGDASVVDDPSKLPQAKYVIELEAKEDGYVSEIVADAVGTAAMWLGAGRATKESTIDLAVGLVLRKKVGDAVKKGESLVAIYSNREQIDDVKQKLYENIRISATPVQAPTLIYDKIS</sequence>
<dbReference type="Pfam" id="PF13408">
    <property type="entry name" value="Zn_ribbon_recom"/>
    <property type="match status" value="1"/>
</dbReference>
<evidence type="ECO:0000256" key="10">
    <source>
        <dbReference type="ARBA" id="ARBA00022908"/>
    </source>
</evidence>
<evidence type="ECO:0000256" key="8">
    <source>
        <dbReference type="ARBA" id="ARBA00022676"/>
    </source>
</evidence>
<comment type="catalytic activity">
    <reaction evidence="1">
        <text>2'-deoxyuridine + phosphate = 2-deoxy-alpha-D-ribose 1-phosphate + uracil</text>
        <dbReference type="Rhea" id="RHEA:22824"/>
        <dbReference type="ChEBI" id="CHEBI:16450"/>
        <dbReference type="ChEBI" id="CHEBI:17568"/>
        <dbReference type="ChEBI" id="CHEBI:43474"/>
        <dbReference type="ChEBI" id="CHEBI:57259"/>
        <dbReference type="EC" id="2.4.2.2"/>
    </reaction>
</comment>
<reference evidence="20 21" key="1">
    <citation type="submission" date="2016-03" db="EMBL/GenBank/DDBJ databases">
        <title>Spore heat resistance.</title>
        <authorList>
            <person name="Boekhorst J."/>
            <person name="Berendsen E.M."/>
            <person name="Wells-Bennik M.H."/>
            <person name="Kuipers O.P."/>
        </authorList>
    </citation>
    <scope>NUCLEOTIDE SEQUENCE [LARGE SCALE GENOMIC DNA]</scope>
    <source>
        <strain evidence="20 21">AF16</strain>
    </source>
</reference>
<feature type="coiled-coil region" evidence="17">
    <location>
        <begin position="383"/>
        <end position="477"/>
    </location>
</feature>
<dbReference type="Gene3D" id="3.40.1030.10">
    <property type="entry name" value="Nucleoside phosphorylase/phosphoribosyltransferase catalytic domain"/>
    <property type="match status" value="1"/>
</dbReference>
<evidence type="ECO:0000256" key="17">
    <source>
        <dbReference type="SAM" id="Coils"/>
    </source>
</evidence>
<evidence type="ECO:0000313" key="21">
    <source>
        <dbReference type="Proteomes" id="UP000078336"/>
    </source>
</evidence>
<accession>A0A178TAH0</accession>
<dbReference type="Pfam" id="PF07831">
    <property type="entry name" value="PYNP_C"/>
    <property type="match status" value="1"/>
</dbReference>
<dbReference type="FunFam" id="3.90.1170.30:FF:000002">
    <property type="entry name" value="Pyrimidine-nucleoside phosphorylase"/>
    <property type="match status" value="1"/>
</dbReference>
<dbReference type="PATRIC" id="fig|33934.7.peg.870"/>
<dbReference type="InterPro" id="IPR036566">
    <property type="entry name" value="PYNP-like_C_sf"/>
</dbReference>
<dbReference type="InterPro" id="IPR035902">
    <property type="entry name" value="Nuc_phospho_transferase"/>
</dbReference>
<keyword evidence="8" id="KW-0328">Glycosyltransferase</keyword>
<dbReference type="FunFam" id="3.40.1030.10:FF:000003">
    <property type="entry name" value="Pyrimidine-nucleoside phosphorylase"/>
    <property type="match status" value="1"/>
</dbReference>
<dbReference type="SMART" id="SM00857">
    <property type="entry name" value="Resolvase"/>
    <property type="match status" value="1"/>
</dbReference>
<dbReference type="OrthoDB" id="9763887at2"/>
<dbReference type="GO" id="GO:0003677">
    <property type="term" value="F:DNA binding"/>
    <property type="evidence" value="ECO:0007669"/>
    <property type="project" value="UniProtKB-KW"/>
</dbReference>
<dbReference type="InterPro" id="IPR025827">
    <property type="entry name" value="Zn_ribbon_recom_dom"/>
</dbReference>
<proteinExistence type="inferred from homology"/>
<evidence type="ECO:0000256" key="1">
    <source>
        <dbReference type="ARBA" id="ARBA00001066"/>
    </source>
</evidence>
<feature type="active site" description="O-(5'-phospho-DNA)-serine intermediate" evidence="15 16">
    <location>
        <position position="16"/>
    </location>
</feature>
<protein>
    <recommendedName>
        <fullName evidence="7">Pyrimidine-nucleoside phosphorylase</fullName>
        <ecNumber evidence="6">2.4.2.2</ecNumber>
    </recommendedName>
</protein>
<dbReference type="CDD" id="cd00338">
    <property type="entry name" value="Ser_Recombinase"/>
    <property type="match status" value="1"/>
</dbReference>
<dbReference type="InterPro" id="IPR036162">
    <property type="entry name" value="Resolvase-like_N_sf"/>
</dbReference>
<keyword evidence="21" id="KW-1185">Reference proteome</keyword>
<dbReference type="GO" id="GO:0006206">
    <property type="term" value="P:pyrimidine nucleobase metabolic process"/>
    <property type="evidence" value="ECO:0007669"/>
    <property type="project" value="InterPro"/>
</dbReference>
<dbReference type="InterPro" id="IPR013102">
    <property type="entry name" value="PYNP_C"/>
</dbReference>
<evidence type="ECO:0000256" key="11">
    <source>
        <dbReference type="ARBA" id="ARBA00023125"/>
    </source>
</evidence>
<comment type="catalytic activity">
    <reaction evidence="13">
        <text>uridine + phosphate = alpha-D-ribose 1-phosphate + uracil</text>
        <dbReference type="Rhea" id="RHEA:24388"/>
        <dbReference type="ChEBI" id="CHEBI:16704"/>
        <dbReference type="ChEBI" id="CHEBI:17568"/>
        <dbReference type="ChEBI" id="CHEBI:43474"/>
        <dbReference type="ChEBI" id="CHEBI:57720"/>
        <dbReference type="EC" id="2.4.2.2"/>
    </reaction>
</comment>
<dbReference type="GO" id="GO:0004645">
    <property type="term" value="F:1,4-alpha-oligoglucan phosphorylase activity"/>
    <property type="evidence" value="ECO:0007669"/>
    <property type="project" value="InterPro"/>
</dbReference>
<dbReference type="EMBL" id="LUCQ01000105">
    <property type="protein sequence ID" value="OAO78546.1"/>
    <property type="molecule type" value="Genomic_DNA"/>
</dbReference>
<dbReference type="InterPro" id="IPR017872">
    <property type="entry name" value="Pyrmidine_PPase_CS"/>
</dbReference>
<dbReference type="PROSITE" id="PS00647">
    <property type="entry name" value="THYMID_PHOSPHORYLASE"/>
    <property type="match status" value="1"/>
</dbReference>
<comment type="caution">
    <text evidence="20">The sequence shown here is derived from an EMBL/GenBank/DDBJ whole genome shotgun (WGS) entry which is preliminary data.</text>
</comment>
<dbReference type="SUPFAM" id="SSF52418">
    <property type="entry name" value="Nucleoside phosphorylase/phosphoribosyltransferase catalytic domain"/>
    <property type="match status" value="1"/>
</dbReference>
<keyword evidence="10" id="KW-0229">DNA integration</keyword>
<dbReference type="NCBIfam" id="NF004490">
    <property type="entry name" value="PRK05820.1"/>
    <property type="match status" value="1"/>
</dbReference>
<dbReference type="InterPro" id="IPR011109">
    <property type="entry name" value="DNA_bind_recombinase_dom"/>
</dbReference>
<dbReference type="AlphaFoldDB" id="A0A178TAH0"/>
<dbReference type="InterPro" id="IPR006119">
    <property type="entry name" value="Resolv_N"/>
</dbReference>
<gene>
    <name evidence="20" type="ORF">TAF16_1813</name>
</gene>
<dbReference type="GO" id="GO:0006213">
    <property type="term" value="P:pyrimidine nucleoside metabolic process"/>
    <property type="evidence" value="ECO:0007669"/>
    <property type="project" value="InterPro"/>
</dbReference>
<evidence type="ECO:0000256" key="9">
    <source>
        <dbReference type="ARBA" id="ARBA00022679"/>
    </source>
</evidence>
<dbReference type="EC" id="2.4.2.2" evidence="6"/>
<dbReference type="Gene3D" id="3.90.1750.20">
    <property type="entry name" value="Putative Large Serine Recombinase, Chain B, Domain 2"/>
    <property type="match status" value="1"/>
</dbReference>
<dbReference type="GO" id="GO:0009032">
    <property type="term" value="F:thymidine phosphorylase activity"/>
    <property type="evidence" value="ECO:0007669"/>
    <property type="project" value="TreeGrafter"/>
</dbReference>
<evidence type="ECO:0000259" key="18">
    <source>
        <dbReference type="PROSITE" id="PS51736"/>
    </source>
</evidence>
<dbReference type="PANTHER" id="PTHR10515">
    <property type="entry name" value="THYMIDINE PHOSPHORYLASE"/>
    <property type="match status" value="1"/>
</dbReference>
<evidence type="ECO:0000259" key="19">
    <source>
        <dbReference type="PROSITE" id="PS51737"/>
    </source>
</evidence>
<dbReference type="SMART" id="SM00941">
    <property type="entry name" value="PYNP_C"/>
    <property type="match status" value="1"/>
</dbReference>
<dbReference type="Pfam" id="PF07508">
    <property type="entry name" value="Recombinase"/>
    <property type="match status" value="1"/>
</dbReference>
<evidence type="ECO:0000256" key="15">
    <source>
        <dbReference type="PIRSR" id="PIRSR606118-50"/>
    </source>
</evidence>
<name>A0A178TAH0_9BACL</name>
<dbReference type="Gene3D" id="3.40.50.1390">
    <property type="entry name" value="Resolvase, N-terminal catalytic domain"/>
    <property type="match status" value="1"/>
</dbReference>
<evidence type="ECO:0000256" key="14">
    <source>
        <dbReference type="ARBA" id="ARBA00048525"/>
    </source>
</evidence>
<feature type="domain" description="Resolvase/invertase-type recombinase catalytic" evidence="18">
    <location>
        <begin position="8"/>
        <end position="161"/>
    </location>
</feature>
<organism evidence="20 21">
    <name type="scientific">Anoxybacillus flavithermus</name>
    <dbReference type="NCBI Taxonomy" id="33934"/>
    <lineage>
        <taxon>Bacteria</taxon>
        <taxon>Bacillati</taxon>
        <taxon>Bacillota</taxon>
        <taxon>Bacilli</taxon>
        <taxon>Bacillales</taxon>
        <taxon>Anoxybacillaceae</taxon>
        <taxon>Anoxybacillus</taxon>
    </lineage>
</organism>
<keyword evidence="11" id="KW-0238">DNA-binding</keyword>
<comment type="cofactor">
    <cofactor evidence="2">
        <name>K(+)</name>
        <dbReference type="ChEBI" id="CHEBI:29103"/>
    </cofactor>
</comment>
<evidence type="ECO:0000256" key="16">
    <source>
        <dbReference type="PROSITE-ProRule" id="PRU10137"/>
    </source>
</evidence>
<keyword evidence="17" id="KW-0175">Coiled coil</keyword>
<keyword evidence="12" id="KW-0233">DNA recombination</keyword>
<evidence type="ECO:0000256" key="2">
    <source>
        <dbReference type="ARBA" id="ARBA00001958"/>
    </source>
</evidence>
<dbReference type="PANTHER" id="PTHR10515:SF0">
    <property type="entry name" value="THYMIDINE PHOSPHORYLASE"/>
    <property type="match status" value="1"/>
</dbReference>
<comment type="catalytic activity">
    <reaction evidence="14">
        <text>thymidine + phosphate = 2-deoxy-alpha-D-ribose 1-phosphate + thymine</text>
        <dbReference type="Rhea" id="RHEA:16037"/>
        <dbReference type="ChEBI" id="CHEBI:17748"/>
        <dbReference type="ChEBI" id="CHEBI:17821"/>
        <dbReference type="ChEBI" id="CHEBI:43474"/>
        <dbReference type="ChEBI" id="CHEBI:57259"/>
        <dbReference type="EC" id="2.4.2.2"/>
    </reaction>
</comment>